<dbReference type="InParanoid" id="W3XNN6"/>
<keyword evidence="3" id="KW-1185">Reference proteome</keyword>
<dbReference type="RefSeq" id="XP_007828268.1">
    <property type="nucleotide sequence ID" value="XM_007830077.1"/>
</dbReference>
<dbReference type="OrthoDB" id="4072826at2759"/>
<protein>
    <recommendedName>
        <fullName evidence="1">N-acetyltransferase domain-containing protein</fullName>
    </recommendedName>
</protein>
<dbReference type="PROSITE" id="PS51186">
    <property type="entry name" value="GNAT"/>
    <property type="match status" value="1"/>
</dbReference>
<dbReference type="GeneID" id="19266509"/>
<dbReference type="OMA" id="NPLGENY"/>
<dbReference type="KEGG" id="pfy:PFICI_01496"/>
<dbReference type="InterPro" id="IPR051531">
    <property type="entry name" value="N-acetyltransferase"/>
</dbReference>
<organism evidence="2 3">
    <name type="scientific">Pestalotiopsis fici (strain W106-1 / CGMCC3.15140)</name>
    <dbReference type="NCBI Taxonomy" id="1229662"/>
    <lineage>
        <taxon>Eukaryota</taxon>
        <taxon>Fungi</taxon>
        <taxon>Dikarya</taxon>
        <taxon>Ascomycota</taxon>
        <taxon>Pezizomycotina</taxon>
        <taxon>Sordariomycetes</taxon>
        <taxon>Xylariomycetidae</taxon>
        <taxon>Amphisphaeriales</taxon>
        <taxon>Sporocadaceae</taxon>
        <taxon>Pestalotiopsis</taxon>
    </lineage>
</organism>
<accession>W3XNN6</accession>
<dbReference type="EMBL" id="KI912109">
    <property type="protein sequence ID" value="ETS87668.1"/>
    <property type="molecule type" value="Genomic_DNA"/>
</dbReference>
<gene>
    <name evidence="2" type="ORF">PFICI_01496</name>
</gene>
<sequence length="178" mass="19788">MDTPRLHLRKIAASDLADFHDIWSNLEATKWSTCGPKKTLAESQSWLDGVLPEKNTTGDNYAVFVRGDEQKKMIGIMGVFSFNPVAELGYTFHPAAWGKGYATEALRAFMNIYWDSRPTVDVVEAKTDVENKGSIRVLTKCGFENVALLKDNVTLPALGLRSSYLFRIARPSERADGA</sequence>
<dbReference type="InterPro" id="IPR016181">
    <property type="entry name" value="Acyl_CoA_acyltransferase"/>
</dbReference>
<dbReference type="Gene3D" id="3.40.630.30">
    <property type="match status" value="1"/>
</dbReference>
<dbReference type="eggNOG" id="ENOG502SCCK">
    <property type="taxonomic scope" value="Eukaryota"/>
</dbReference>
<feature type="domain" description="N-acetyltransferase" evidence="1">
    <location>
        <begin position="6"/>
        <end position="171"/>
    </location>
</feature>
<dbReference type="Pfam" id="PF13302">
    <property type="entry name" value="Acetyltransf_3"/>
    <property type="match status" value="1"/>
</dbReference>
<proteinExistence type="predicted"/>
<evidence type="ECO:0000259" key="1">
    <source>
        <dbReference type="PROSITE" id="PS51186"/>
    </source>
</evidence>
<dbReference type="HOGENOM" id="CLU_013985_24_1_1"/>
<dbReference type="InterPro" id="IPR000182">
    <property type="entry name" value="GNAT_dom"/>
</dbReference>
<evidence type="ECO:0000313" key="3">
    <source>
        <dbReference type="Proteomes" id="UP000030651"/>
    </source>
</evidence>
<dbReference type="Proteomes" id="UP000030651">
    <property type="component" value="Unassembled WGS sequence"/>
</dbReference>
<name>W3XNN6_PESFW</name>
<evidence type="ECO:0000313" key="2">
    <source>
        <dbReference type="EMBL" id="ETS87668.1"/>
    </source>
</evidence>
<dbReference type="PANTHER" id="PTHR43792">
    <property type="entry name" value="GNAT FAMILY, PUTATIVE (AFU_ORTHOLOGUE AFUA_3G00765)-RELATED-RELATED"/>
    <property type="match status" value="1"/>
</dbReference>
<dbReference type="GO" id="GO:0016747">
    <property type="term" value="F:acyltransferase activity, transferring groups other than amino-acyl groups"/>
    <property type="evidence" value="ECO:0007669"/>
    <property type="project" value="InterPro"/>
</dbReference>
<reference evidence="3" key="1">
    <citation type="journal article" date="2015" name="BMC Genomics">
        <title>Genomic and transcriptomic analysis of the endophytic fungus Pestalotiopsis fici reveals its lifestyle and high potential for synthesis of natural products.</title>
        <authorList>
            <person name="Wang X."/>
            <person name="Zhang X."/>
            <person name="Liu L."/>
            <person name="Xiang M."/>
            <person name="Wang W."/>
            <person name="Sun X."/>
            <person name="Che Y."/>
            <person name="Guo L."/>
            <person name="Liu G."/>
            <person name="Guo L."/>
            <person name="Wang C."/>
            <person name="Yin W.B."/>
            <person name="Stadler M."/>
            <person name="Zhang X."/>
            <person name="Liu X."/>
        </authorList>
    </citation>
    <scope>NUCLEOTIDE SEQUENCE [LARGE SCALE GENOMIC DNA]</scope>
    <source>
        <strain evidence="3">W106-1 / CGMCC3.15140</strain>
    </source>
</reference>
<dbReference type="AlphaFoldDB" id="W3XNN6"/>
<dbReference type="SUPFAM" id="SSF55729">
    <property type="entry name" value="Acyl-CoA N-acyltransferases (Nat)"/>
    <property type="match status" value="1"/>
</dbReference>
<dbReference type="PANTHER" id="PTHR43792:SF1">
    <property type="entry name" value="N-ACETYLTRANSFERASE DOMAIN-CONTAINING PROTEIN"/>
    <property type="match status" value="1"/>
</dbReference>